<dbReference type="EMBL" id="JADFTS010000007">
    <property type="protein sequence ID" value="KAF9595825.1"/>
    <property type="molecule type" value="Genomic_DNA"/>
</dbReference>
<dbReference type="Pfam" id="PF02171">
    <property type="entry name" value="Piwi"/>
    <property type="match status" value="1"/>
</dbReference>
<dbReference type="SUPFAM" id="SSF53098">
    <property type="entry name" value="Ribonuclease H-like"/>
    <property type="match status" value="1"/>
</dbReference>
<keyword evidence="3" id="KW-1185">Reference proteome</keyword>
<protein>
    <recommendedName>
        <fullName evidence="1">Piwi domain-containing protein</fullName>
    </recommendedName>
</protein>
<comment type="caution">
    <text evidence="2">The sequence shown here is derived from an EMBL/GenBank/DDBJ whole genome shotgun (WGS) entry which is preliminary data.</text>
</comment>
<sequence length="177" mass="19762">MATLANQKQIDGVGEGQFSQVLLNELDAIDKACASLQEGYLPPVTFVVVQKRQHTRTAVDSIICHPSEFDFYLCSHAGIQSTVAWFSSSSVSPLFESVIAAIDVRSVGCILMELMERKALFPRRDHVQQLRLLMETVELLAEVAVLEEEVVRLEEHPYLASLHNISDFSCLLDTLEL</sequence>
<name>A0A835LIA6_9MAGN</name>
<dbReference type="InterPro" id="IPR012337">
    <property type="entry name" value="RNaseH-like_sf"/>
</dbReference>
<dbReference type="OrthoDB" id="1723827at2759"/>
<proteinExistence type="predicted"/>
<organism evidence="2 3">
    <name type="scientific">Coptis chinensis</name>
    <dbReference type="NCBI Taxonomy" id="261450"/>
    <lineage>
        <taxon>Eukaryota</taxon>
        <taxon>Viridiplantae</taxon>
        <taxon>Streptophyta</taxon>
        <taxon>Embryophyta</taxon>
        <taxon>Tracheophyta</taxon>
        <taxon>Spermatophyta</taxon>
        <taxon>Magnoliopsida</taxon>
        <taxon>Ranunculales</taxon>
        <taxon>Ranunculaceae</taxon>
        <taxon>Coptidoideae</taxon>
        <taxon>Coptis</taxon>
    </lineage>
</organism>
<dbReference type="AlphaFoldDB" id="A0A835LIA6"/>
<reference evidence="2 3" key="1">
    <citation type="submission" date="2020-10" db="EMBL/GenBank/DDBJ databases">
        <title>The Coptis chinensis genome and diversification of protoberbering-type alkaloids.</title>
        <authorList>
            <person name="Wang B."/>
            <person name="Shu S."/>
            <person name="Song C."/>
            <person name="Liu Y."/>
        </authorList>
    </citation>
    <scope>NUCLEOTIDE SEQUENCE [LARGE SCALE GENOMIC DNA]</scope>
    <source>
        <strain evidence="2">HL-2020</strain>
        <tissue evidence="2">Leaf</tissue>
    </source>
</reference>
<gene>
    <name evidence="2" type="ORF">IFM89_005311</name>
</gene>
<dbReference type="Proteomes" id="UP000631114">
    <property type="component" value="Unassembled WGS sequence"/>
</dbReference>
<evidence type="ECO:0000313" key="2">
    <source>
        <dbReference type="EMBL" id="KAF9595825.1"/>
    </source>
</evidence>
<dbReference type="Gene3D" id="1.10.510.10">
    <property type="entry name" value="Transferase(Phosphotransferase) domain 1"/>
    <property type="match status" value="1"/>
</dbReference>
<dbReference type="InterPro" id="IPR011009">
    <property type="entry name" value="Kinase-like_dom_sf"/>
</dbReference>
<dbReference type="GO" id="GO:0003676">
    <property type="term" value="F:nucleic acid binding"/>
    <property type="evidence" value="ECO:0007669"/>
    <property type="project" value="InterPro"/>
</dbReference>
<accession>A0A835LIA6</accession>
<evidence type="ECO:0000313" key="3">
    <source>
        <dbReference type="Proteomes" id="UP000631114"/>
    </source>
</evidence>
<feature type="domain" description="Piwi" evidence="1">
    <location>
        <begin position="11"/>
        <end position="56"/>
    </location>
</feature>
<evidence type="ECO:0000259" key="1">
    <source>
        <dbReference type="PROSITE" id="PS50822"/>
    </source>
</evidence>
<dbReference type="Gene3D" id="3.30.420.10">
    <property type="entry name" value="Ribonuclease H-like superfamily/Ribonuclease H"/>
    <property type="match status" value="1"/>
</dbReference>
<dbReference type="SUPFAM" id="SSF56112">
    <property type="entry name" value="Protein kinase-like (PK-like)"/>
    <property type="match status" value="1"/>
</dbReference>
<dbReference type="PANTHER" id="PTHR22891">
    <property type="entry name" value="EUKARYOTIC TRANSLATION INITIATION FACTOR 2C"/>
    <property type="match status" value="1"/>
</dbReference>
<dbReference type="PROSITE" id="PS50822">
    <property type="entry name" value="PIWI"/>
    <property type="match status" value="1"/>
</dbReference>
<dbReference type="InterPro" id="IPR003165">
    <property type="entry name" value="Piwi"/>
</dbReference>
<dbReference type="InterPro" id="IPR036397">
    <property type="entry name" value="RNaseH_sf"/>
</dbReference>